<dbReference type="AlphaFoldDB" id="A0A975NA46"/>
<sequence>MSILDGYLAEQLSDALINADIPQSAVVTVQETSGPAWEPVITDVPYDCSGWIDTYSTIDHVDSNVQVNDRKVFIVASTLAVTPVPGNTVAIAGSTFSIISVALDPAGCAWVCQCRT</sequence>
<protein>
    <submittedName>
        <fullName evidence="1">Uncharacterized protein</fullName>
    </submittedName>
</protein>
<reference evidence="1" key="1">
    <citation type="submission" date="2021-06" db="EMBL/GenBank/DDBJ databases">
        <title>Bradyrhizobium sp. S2-20-1 Genome sequencing.</title>
        <authorList>
            <person name="Jin L."/>
        </authorList>
    </citation>
    <scope>NUCLEOTIDE SEQUENCE</scope>
    <source>
        <strain evidence="1">S2-20-1</strain>
    </source>
</reference>
<gene>
    <name evidence="1" type="ORF">KMZ29_14700</name>
</gene>
<dbReference type="EMBL" id="CP076134">
    <property type="protein sequence ID" value="QWG11030.1"/>
    <property type="molecule type" value="Genomic_DNA"/>
</dbReference>
<name>A0A975NA46_9BRAD</name>
<proteinExistence type="predicted"/>
<dbReference type="Proteomes" id="UP000680839">
    <property type="component" value="Chromosome"/>
</dbReference>
<dbReference type="RefSeq" id="WP_215619941.1">
    <property type="nucleotide sequence ID" value="NZ_CP076134.1"/>
</dbReference>
<evidence type="ECO:0000313" key="2">
    <source>
        <dbReference type="Proteomes" id="UP000680839"/>
    </source>
</evidence>
<organism evidence="1 2">
    <name type="scientific">Bradyrhizobium sediminis</name>
    <dbReference type="NCBI Taxonomy" id="2840469"/>
    <lineage>
        <taxon>Bacteria</taxon>
        <taxon>Pseudomonadati</taxon>
        <taxon>Pseudomonadota</taxon>
        <taxon>Alphaproteobacteria</taxon>
        <taxon>Hyphomicrobiales</taxon>
        <taxon>Nitrobacteraceae</taxon>
        <taxon>Bradyrhizobium</taxon>
    </lineage>
</organism>
<evidence type="ECO:0000313" key="1">
    <source>
        <dbReference type="EMBL" id="QWG11030.1"/>
    </source>
</evidence>
<accession>A0A975NA46</accession>